<keyword evidence="1" id="KW-0175">Coiled coil</keyword>
<dbReference type="AlphaFoldDB" id="A0A2M9A8U3"/>
<name>A0A2M9A8U3_9BACT</name>
<protein>
    <submittedName>
        <fullName evidence="2">Uncharacterized protein DUF4391</fullName>
    </submittedName>
</protein>
<dbReference type="EMBL" id="PGEX01000001">
    <property type="protein sequence ID" value="PJJ42135.1"/>
    <property type="molecule type" value="Genomic_DNA"/>
</dbReference>
<reference evidence="2 3" key="1">
    <citation type="submission" date="2017-11" db="EMBL/GenBank/DDBJ databases">
        <title>Animal gut microbial communities from fecal samples from Wisconsin, USA.</title>
        <authorList>
            <person name="Neumann A."/>
        </authorList>
    </citation>
    <scope>NUCLEOTIDE SEQUENCE [LARGE SCALE GENOMIC DNA]</scope>
    <source>
        <strain evidence="2 3">UWS3</strain>
    </source>
</reference>
<dbReference type="Proteomes" id="UP000231134">
    <property type="component" value="Unassembled WGS sequence"/>
</dbReference>
<dbReference type="Pfam" id="PF14335">
    <property type="entry name" value="DUF4391"/>
    <property type="match status" value="1"/>
</dbReference>
<dbReference type="RefSeq" id="WP_100426022.1">
    <property type="nucleotide sequence ID" value="NZ_PGEX01000001.1"/>
</dbReference>
<dbReference type="OrthoDB" id="9805811at2"/>
<sequence length="208" mass="23371">MYGLPANTELSRQLSKERVFTQFKVNRTAQDAFNADISTMFISNHISEATVPGLKPGKKVQGIYVLTLNLKHPGCDKKNLELLAKAIPQNMVFALVLDGTAQFAVYYENLYATKPVKAENAKLELQGTDLDEVWEGLIKSIGNIAIEGENTLVEQIAADDARDALQKKIENLKAKAYKEKQPRRKRELINQVKELEKELQNATPKKED</sequence>
<accession>A0A2M9A8U3</accession>
<evidence type="ECO:0000313" key="2">
    <source>
        <dbReference type="EMBL" id="PJJ42135.1"/>
    </source>
</evidence>
<feature type="coiled-coil region" evidence="1">
    <location>
        <begin position="155"/>
        <end position="205"/>
    </location>
</feature>
<proteinExistence type="predicted"/>
<evidence type="ECO:0000256" key="1">
    <source>
        <dbReference type="SAM" id="Coils"/>
    </source>
</evidence>
<evidence type="ECO:0000313" key="3">
    <source>
        <dbReference type="Proteomes" id="UP000231134"/>
    </source>
</evidence>
<comment type="caution">
    <text evidence="2">The sequence shown here is derived from an EMBL/GenBank/DDBJ whole genome shotgun (WGS) entry which is preliminary data.</text>
</comment>
<gene>
    <name evidence="2" type="ORF">BGX16_2152</name>
</gene>
<dbReference type="InterPro" id="IPR025503">
    <property type="entry name" value="DUF4391"/>
</dbReference>
<organism evidence="2 3">
    <name type="scientific">Hallerella succinigenes</name>
    <dbReference type="NCBI Taxonomy" id="1896222"/>
    <lineage>
        <taxon>Bacteria</taxon>
        <taxon>Pseudomonadati</taxon>
        <taxon>Fibrobacterota</taxon>
        <taxon>Fibrobacteria</taxon>
        <taxon>Fibrobacterales</taxon>
        <taxon>Fibrobacteraceae</taxon>
        <taxon>Hallerella</taxon>
    </lineage>
</organism>
<keyword evidence="3" id="KW-1185">Reference proteome</keyword>